<dbReference type="Pfam" id="PF13531">
    <property type="entry name" value="SBP_bac_11"/>
    <property type="match status" value="1"/>
</dbReference>
<dbReference type="InterPro" id="IPR050682">
    <property type="entry name" value="ModA/WtpA"/>
</dbReference>
<dbReference type="RefSeq" id="WP_212399792.1">
    <property type="nucleotide sequence ID" value="NZ_JAFCKQ010000074.1"/>
</dbReference>
<accession>A0ABS5FR99</accession>
<feature type="chain" id="PRO_5045050936" evidence="1">
    <location>
        <begin position="24"/>
        <end position="250"/>
    </location>
</feature>
<dbReference type="Gene3D" id="3.40.190.10">
    <property type="entry name" value="Periplasmic binding protein-like II"/>
    <property type="match status" value="2"/>
</dbReference>
<evidence type="ECO:0000313" key="2">
    <source>
        <dbReference type="EMBL" id="MBR0799342.1"/>
    </source>
</evidence>
<evidence type="ECO:0000313" key="3">
    <source>
        <dbReference type="Proteomes" id="UP001315278"/>
    </source>
</evidence>
<feature type="signal peptide" evidence="1">
    <location>
        <begin position="1"/>
        <end position="23"/>
    </location>
</feature>
<keyword evidence="3" id="KW-1185">Reference proteome</keyword>
<proteinExistence type="predicted"/>
<gene>
    <name evidence="2" type="ORF">JQ615_28540</name>
</gene>
<sequence>MRGLSVAVVGIVAGLMLSSAATAAELRVLAGGAMTAVWASIKPKFEQTSGHKLDIFFGTTPNLIKEATSGKPFDVGIVPVEVMSDAAARSHFAAGATVDIARVGLGVAVRAGAPKPEISTPDALKAALLKAASVASIPESATGYSIAKVFERLGITEAMKAKMRAQPTPAQVVAMVANGQAELALFLMNVLTAPGLDVVGPFPAELQQDVVYTAAPSAGTKEAAAAKALIDYLKTPEAISVIKSKGMMPG</sequence>
<protein>
    <submittedName>
        <fullName evidence="2">Substrate-binding domain-containing protein</fullName>
    </submittedName>
</protein>
<organism evidence="2 3">
    <name type="scientific">Bradyrhizobium jicamae</name>
    <dbReference type="NCBI Taxonomy" id="280332"/>
    <lineage>
        <taxon>Bacteria</taxon>
        <taxon>Pseudomonadati</taxon>
        <taxon>Pseudomonadota</taxon>
        <taxon>Alphaproteobacteria</taxon>
        <taxon>Hyphomicrobiales</taxon>
        <taxon>Nitrobacteraceae</taxon>
        <taxon>Bradyrhizobium</taxon>
    </lineage>
</organism>
<dbReference type="SUPFAM" id="SSF53850">
    <property type="entry name" value="Periplasmic binding protein-like II"/>
    <property type="match status" value="1"/>
</dbReference>
<dbReference type="Proteomes" id="UP001315278">
    <property type="component" value="Unassembled WGS sequence"/>
</dbReference>
<keyword evidence="1" id="KW-0732">Signal</keyword>
<dbReference type="EMBL" id="JAFCJH010000037">
    <property type="protein sequence ID" value="MBR0799342.1"/>
    <property type="molecule type" value="Genomic_DNA"/>
</dbReference>
<evidence type="ECO:0000256" key="1">
    <source>
        <dbReference type="SAM" id="SignalP"/>
    </source>
</evidence>
<reference evidence="3" key="1">
    <citation type="journal article" date="2021" name="ISME J.">
        <title>Evolutionary origin and ecological implication of a unique nif island in free-living Bradyrhizobium lineages.</title>
        <authorList>
            <person name="Tao J."/>
        </authorList>
    </citation>
    <scope>NUCLEOTIDE SEQUENCE [LARGE SCALE GENOMIC DNA]</scope>
    <source>
        <strain evidence="3">SZCCT0434</strain>
    </source>
</reference>
<dbReference type="PANTHER" id="PTHR30632:SF11">
    <property type="entry name" value="BLR4797 PROTEIN"/>
    <property type="match status" value="1"/>
</dbReference>
<comment type="caution">
    <text evidence="2">The sequence shown here is derived from an EMBL/GenBank/DDBJ whole genome shotgun (WGS) entry which is preliminary data.</text>
</comment>
<name>A0ABS5FR99_9BRAD</name>
<dbReference type="PANTHER" id="PTHR30632">
    <property type="entry name" value="MOLYBDATE-BINDING PERIPLASMIC PROTEIN"/>
    <property type="match status" value="1"/>
</dbReference>